<dbReference type="KEGG" id="cle:Clole_3385"/>
<keyword evidence="3" id="KW-1185">Reference proteome</keyword>
<keyword evidence="1" id="KW-0472">Membrane</keyword>
<keyword evidence="1" id="KW-0812">Transmembrane</keyword>
<dbReference type="HOGENOM" id="CLU_2092417_0_0_9"/>
<keyword evidence="1" id="KW-1133">Transmembrane helix</keyword>
<dbReference type="AlphaFoldDB" id="F2JR94"/>
<evidence type="ECO:0000313" key="2">
    <source>
        <dbReference type="EMBL" id="ADZ85075.1"/>
    </source>
</evidence>
<organism evidence="2 3">
    <name type="scientific">Cellulosilyticum lentocellum (strain ATCC 49066 / DSM 5427 / NCIMB 11756 / RHM5)</name>
    <name type="common">Clostridium lentocellum</name>
    <dbReference type="NCBI Taxonomy" id="642492"/>
    <lineage>
        <taxon>Bacteria</taxon>
        <taxon>Bacillati</taxon>
        <taxon>Bacillota</taxon>
        <taxon>Clostridia</taxon>
        <taxon>Lachnospirales</taxon>
        <taxon>Cellulosilyticaceae</taxon>
        <taxon>Cellulosilyticum</taxon>
    </lineage>
</organism>
<reference evidence="2 3" key="1">
    <citation type="journal article" date="2011" name="J. Bacteriol.">
        <title>Complete genome sequence of the cellulose-degrading bacterium Cellulosilyticum lentocellum.</title>
        <authorList>
            <consortium name="US DOE Joint Genome Institute"/>
            <person name="Miller D.A."/>
            <person name="Suen G."/>
            <person name="Bruce D."/>
            <person name="Copeland A."/>
            <person name="Cheng J.F."/>
            <person name="Detter C."/>
            <person name="Goodwin L.A."/>
            <person name="Han C.S."/>
            <person name="Hauser L.J."/>
            <person name="Land M.L."/>
            <person name="Lapidus A."/>
            <person name="Lucas S."/>
            <person name="Meincke L."/>
            <person name="Pitluck S."/>
            <person name="Tapia R."/>
            <person name="Teshima H."/>
            <person name="Woyke T."/>
            <person name="Fox B.G."/>
            <person name="Angert E.R."/>
            <person name="Currie C.R."/>
        </authorList>
    </citation>
    <scope>NUCLEOTIDE SEQUENCE [LARGE SCALE GENOMIC DNA]</scope>
    <source>
        <strain evidence="3">ATCC 49066 / DSM 5427 / NCIMB 11756 / RHM5</strain>
    </source>
</reference>
<evidence type="ECO:0000313" key="3">
    <source>
        <dbReference type="Proteomes" id="UP000008467"/>
    </source>
</evidence>
<dbReference type="EMBL" id="CP002582">
    <property type="protein sequence ID" value="ADZ85075.1"/>
    <property type="molecule type" value="Genomic_DNA"/>
</dbReference>
<feature type="transmembrane region" description="Helical" evidence="1">
    <location>
        <begin position="94"/>
        <end position="115"/>
    </location>
</feature>
<sequence>MKKQITIDGQQSDWFEKAVFVLKESKTTPIPNNLFQYAEHLVENQLKKSPISFNQTSKKIETPYDPYLENLKLEAARKHELALKRQKRAKMIDAFLYLSISFCFICVMFLLFKIYS</sequence>
<accession>F2JR94</accession>
<proteinExistence type="predicted"/>
<dbReference type="Proteomes" id="UP000008467">
    <property type="component" value="Chromosome"/>
</dbReference>
<dbReference type="RefSeq" id="WP_013658352.1">
    <property type="nucleotide sequence ID" value="NC_015275.1"/>
</dbReference>
<gene>
    <name evidence="2" type="ordered locus">Clole_3385</name>
</gene>
<name>F2JR94_CELLD</name>
<evidence type="ECO:0000256" key="1">
    <source>
        <dbReference type="SAM" id="Phobius"/>
    </source>
</evidence>
<protein>
    <submittedName>
        <fullName evidence="2">Uncharacterized protein</fullName>
    </submittedName>
</protein>
<dbReference type="STRING" id="642492.Clole_3385"/>